<dbReference type="AlphaFoldDB" id="A0AAN6TBM0"/>
<gene>
    <name evidence="3" type="ORF">N656DRAFT_711905</name>
</gene>
<accession>A0AAN6TBM0</accession>
<evidence type="ECO:0000313" key="4">
    <source>
        <dbReference type="Proteomes" id="UP001302812"/>
    </source>
</evidence>
<dbReference type="Proteomes" id="UP001302812">
    <property type="component" value="Unassembled WGS sequence"/>
</dbReference>
<dbReference type="SUPFAM" id="SSF50249">
    <property type="entry name" value="Nucleic acid-binding proteins"/>
    <property type="match status" value="1"/>
</dbReference>
<feature type="region of interest" description="Disordered" evidence="1">
    <location>
        <begin position="124"/>
        <end position="164"/>
    </location>
</feature>
<keyword evidence="2" id="KW-0732">Signal</keyword>
<dbReference type="EMBL" id="MU853346">
    <property type="protein sequence ID" value="KAK4111346.1"/>
    <property type="molecule type" value="Genomic_DNA"/>
</dbReference>
<dbReference type="GeneID" id="89935898"/>
<evidence type="ECO:0000313" key="3">
    <source>
        <dbReference type="EMBL" id="KAK4111346.1"/>
    </source>
</evidence>
<feature type="compositionally biased region" description="Basic and acidic residues" evidence="1">
    <location>
        <begin position="330"/>
        <end position="348"/>
    </location>
</feature>
<proteinExistence type="predicted"/>
<name>A0AAN6TBM0_9PEZI</name>
<evidence type="ECO:0000256" key="1">
    <source>
        <dbReference type="SAM" id="MobiDB-lite"/>
    </source>
</evidence>
<comment type="caution">
    <text evidence="3">The sequence shown here is derived from an EMBL/GenBank/DDBJ whole genome shotgun (WGS) entry which is preliminary data.</text>
</comment>
<feature type="region of interest" description="Disordered" evidence="1">
    <location>
        <begin position="327"/>
        <end position="354"/>
    </location>
</feature>
<reference evidence="3" key="2">
    <citation type="submission" date="2023-05" db="EMBL/GenBank/DDBJ databases">
        <authorList>
            <consortium name="Lawrence Berkeley National Laboratory"/>
            <person name="Steindorff A."/>
            <person name="Hensen N."/>
            <person name="Bonometti L."/>
            <person name="Westerberg I."/>
            <person name="Brannstrom I.O."/>
            <person name="Guillou S."/>
            <person name="Cros-Aarteil S."/>
            <person name="Calhoun S."/>
            <person name="Haridas S."/>
            <person name="Kuo A."/>
            <person name="Mondo S."/>
            <person name="Pangilinan J."/>
            <person name="Riley R."/>
            <person name="Labutti K."/>
            <person name="Andreopoulos B."/>
            <person name="Lipzen A."/>
            <person name="Chen C."/>
            <person name="Yanf M."/>
            <person name="Daum C."/>
            <person name="Ng V."/>
            <person name="Clum A."/>
            <person name="Ohm R."/>
            <person name="Martin F."/>
            <person name="Silar P."/>
            <person name="Natvig D."/>
            <person name="Lalanne C."/>
            <person name="Gautier V."/>
            <person name="Ament-Velasquez S.L."/>
            <person name="Kruys A."/>
            <person name="Hutchinson M.I."/>
            <person name="Powell A.J."/>
            <person name="Barry K."/>
            <person name="Miller A.N."/>
            <person name="Grigoriev I.V."/>
            <person name="Debuchy R."/>
            <person name="Gladieux P."/>
            <person name="Thoren M.H."/>
            <person name="Johannesson H."/>
        </authorList>
    </citation>
    <scope>NUCLEOTIDE SEQUENCE</scope>
    <source>
        <strain evidence="3">CBS 508.74</strain>
    </source>
</reference>
<feature type="signal peptide" evidence="2">
    <location>
        <begin position="1"/>
        <end position="19"/>
    </location>
</feature>
<reference evidence="3" key="1">
    <citation type="journal article" date="2023" name="Mol. Phylogenet. Evol.">
        <title>Genome-scale phylogeny and comparative genomics of the fungal order Sordariales.</title>
        <authorList>
            <person name="Hensen N."/>
            <person name="Bonometti L."/>
            <person name="Westerberg I."/>
            <person name="Brannstrom I.O."/>
            <person name="Guillou S."/>
            <person name="Cros-Aarteil S."/>
            <person name="Calhoun S."/>
            <person name="Haridas S."/>
            <person name="Kuo A."/>
            <person name="Mondo S."/>
            <person name="Pangilinan J."/>
            <person name="Riley R."/>
            <person name="LaButti K."/>
            <person name="Andreopoulos B."/>
            <person name="Lipzen A."/>
            <person name="Chen C."/>
            <person name="Yan M."/>
            <person name="Daum C."/>
            <person name="Ng V."/>
            <person name="Clum A."/>
            <person name="Steindorff A."/>
            <person name="Ohm R.A."/>
            <person name="Martin F."/>
            <person name="Silar P."/>
            <person name="Natvig D.O."/>
            <person name="Lalanne C."/>
            <person name="Gautier V."/>
            <person name="Ament-Velasquez S.L."/>
            <person name="Kruys A."/>
            <person name="Hutchinson M.I."/>
            <person name="Powell A.J."/>
            <person name="Barry K."/>
            <person name="Miller A.N."/>
            <person name="Grigoriev I.V."/>
            <person name="Debuchy R."/>
            <person name="Gladieux P."/>
            <person name="Hiltunen Thoren M."/>
            <person name="Johannesson H."/>
        </authorList>
    </citation>
    <scope>NUCLEOTIDE SEQUENCE</scope>
    <source>
        <strain evidence="3">CBS 508.74</strain>
    </source>
</reference>
<protein>
    <submittedName>
        <fullName evidence="3">Uncharacterized protein</fullName>
    </submittedName>
</protein>
<keyword evidence="4" id="KW-1185">Reference proteome</keyword>
<dbReference type="InterPro" id="IPR012340">
    <property type="entry name" value="NA-bd_OB-fold"/>
</dbReference>
<dbReference type="RefSeq" id="XP_064668916.1">
    <property type="nucleotide sequence ID" value="XM_064811773.1"/>
</dbReference>
<feature type="compositionally biased region" description="Polar residues" evidence="1">
    <location>
        <begin position="133"/>
        <end position="154"/>
    </location>
</feature>
<sequence>MVTWSAKVLILAGAPESAALDWASTELLSDFQGAIAWFLDSDAHHKLFSVIPSPHESAAWRSLSLDRASLPSSFPRQYTFDPHYPSSKFFTTAPVSFSSDVDGENSSVLSQFYEHSIAAYQDLPSSHLPPSSGGQTTSFMSDGTTSLLDGSGSQPEPLREPLALRGGDSITDLDNIPSAPYLIKILPQTVTCNIIVGIISISQPREVKTRWGATKHLVELLVGDETKAGFSITYWLPSDDHAESPLSDLRPRDVILVQNVALNVFTKKVYGSSLRKDLTRVYLLYRARLDTQDKAGYYSRLDLAAPDSAHPQLQKTRRVRDWVRNFVGHGGHDRSKADSKPRWDRPPADDTQVN</sequence>
<feature type="chain" id="PRO_5042829558" evidence="2">
    <location>
        <begin position="20"/>
        <end position="354"/>
    </location>
</feature>
<evidence type="ECO:0000256" key="2">
    <source>
        <dbReference type="SAM" id="SignalP"/>
    </source>
</evidence>
<dbReference type="Gene3D" id="2.40.50.140">
    <property type="entry name" value="Nucleic acid-binding proteins"/>
    <property type="match status" value="1"/>
</dbReference>
<organism evidence="3 4">
    <name type="scientific">Canariomyces notabilis</name>
    <dbReference type="NCBI Taxonomy" id="2074819"/>
    <lineage>
        <taxon>Eukaryota</taxon>
        <taxon>Fungi</taxon>
        <taxon>Dikarya</taxon>
        <taxon>Ascomycota</taxon>
        <taxon>Pezizomycotina</taxon>
        <taxon>Sordariomycetes</taxon>
        <taxon>Sordariomycetidae</taxon>
        <taxon>Sordariales</taxon>
        <taxon>Chaetomiaceae</taxon>
        <taxon>Canariomyces</taxon>
    </lineage>
</organism>